<evidence type="ECO:0000256" key="2">
    <source>
        <dbReference type="SAM" id="Coils"/>
    </source>
</evidence>
<dbReference type="Gene3D" id="2.20.110.10">
    <property type="entry name" value="Histone H3 K4-specific methyltransferase SET7/9 N-terminal domain"/>
    <property type="match status" value="1"/>
</dbReference>
<feature type="region of interest" description="Disordered" evidence="3">
    <location>
        <begin position="1"/>
        <end position="41"/>
    </location>
</feature>
<dbReference type="SUPFAM" id="SSF82185">
    <property type="entry name" value="Histone H3 K4-specific methyltransferase SET7/9 N-terminal domain"/>
    <property type="match status" value="1"/>
</dbReference>
<organism evidence="4 5">
    <name type="scientific">Pythium oligandrum</name>
    <name type="common">Mycoparasitic fungus</name>
    <dbReference type="NCBI Taxonomy" id="41045"/>
    <lineage>
        <taxon>Eukaryota</taxon>
        <taxon>Sar</taxon>
        <taxon>Stramenopiles</taxon>
        <taxon>Oomycota</taxon>
        <taxon>Peronosporomycetes</taxon>
        <taxon>Pythiales</taxon>
        <taxon>Pythiaceae</taxon>
        <taxon>Pythium</taxon>
    </lineage>
</organism>
<evidence type="ECO:0000256" key="1">
    <source>
        <dbReference type="ARBA" id="ARBA00022737"/>
    </source>
</evidence>
<dbReference type="PANTHER" id="PTHR43215">
    <property type="entry name" value="RADIAL SPOKE HEAD 1 HOMOLOG"/>
    <property type="match status" value="1"/>
</dbReference>
<accession>A0A8K1CPE8</accession>
<feature type="compositionally biased region" description="Basic and acidic residues" evidence="3">
    <location>
        <begin position="345"/>
        <end position="357"/>
    </location>
</feature>
<feature type="coiled-coil region" evidence="2">
    <location>
        <begin position="254"/>
        <end position="312"/>
    </location>
</feature>
<protein>
    <submittedName>
        <fullName evidence="4">Uncharacterized protein</fullName>
    </submittedName>
</protein>
<dbReference type="OrthoDB" id="437960at2759"/>
<dbReference type="EMBL" id="SPLM01000005">
    <property type="protein sequence ID" value="TMW67179.1"/>
    <property type="molecule type" value="Genomic_DNA"/>
</dbReference>
<dbReference type="AlphaFoldDB" id="A0A8K1CPE8"/>
<sequence>METTHDEMTEEMPREDEMKRADGSDSNDAGEGDHELSNEVSRAPRCVELRMADRALYRGQVNEASELQGIGVLYSRFGSDRYTGEFQDGHPSGLGVTLASNGGYYAGETHNGFPHGFGVKLNQFGERSIGHWCDGELQGPGMTVDAEGTMAIGHFEMSELSEEQQPEWKSIENHVQRALWSEQQAVTRQERAREVEISVKLQETTAVDVAWFQQGEEIAAFEAEEEQQLQPFLMEQQVRLRAVESDSDRWKFQEAQLKARQKVLRSEINEKRSELSYVAKYCRLADERKAQLSEAERTLDMLQRQLVLLQNQVENELNPLLPPPDDKMSQGSARGSTHSRHSKAQRPEEPMTERRDE</sequence>
<comment type="caution">
    <text evidence="4">The sequence shown here is derived from an EMBL/GenBank/DDBJ whole genome shotgun (WGS) entry which is preliminary data.</text>
</comment>
<name>A0A8K1CPE8_PYTOL</name>
<feature type="region of interest" description="Disordered" evidence="3">
    <location>
        <begin position="315"/>
        <end position="357"/>
    </location>
</feature>
<keyword evidence="1" id="KW-0677">Repeat</keyword>
<dbReference type="Proteomes" id="UP000794436">
    <property type="component" value="Unassembled WGS sequence"/>
</dbReference>
<evidence type="ECO:0000256" key="3">
    <source>
        <dbReference type="SAM" id="MobiDB-lite"/>
    </source>
</evidence>
<keyword evidence="5" id="KW-1185">Reference proteome</keyword>
<evidence type="ECO:0000313" key="4">
    <source>
        <dbReference type="EMBL" id="TMW67179.1"/>
    </source>
</evidence>
<gene>
    <name evidence="4" type="ORF">Poli38472_012295</name>
</gene>
<dbReference type="Pfam" id="PF02493">
    <property type="entry name" value="MORN"/>
    <property type="match status" value="2"/>
</dbReference>
<reference evidence="4" key="1">
    <citation type="submission" date="2019-03" db="EMBL/GenBank/DDBJ databases">
        <title>Long read genome sequence of the mycoparasitic Pythium oligandrum ATCC 38472 isolated from sugarbeet rhizosphere.</title>
        <authorList>
            <person name="Gaulin E."/>
        </authorList>
    </citation>
    <scope>NUCLEOTIDE SEQUENCE</scope>
    <source>
        <strain evidence="4">ATCC 38472_TT</strain>
    </source>
</reference>
<keyword evidence="2" id="KW-0175">Coiled coil</keyword>
<dbReference type="PANTHER" id="PTHR43215:SF14">
    <property type="entry name" value="RADIAL SPOKE HEAD 1 HOMOLOG"/>
    <property type="match status" value="1"/>
</dbReference>
<feature type="compositionally biased region" description="Basic and acidic residues" evidence="3">
    <location>
        <begin position="1"/>
        <end position="23"/>
    </location>
</feature>
<proteinExistence type="predicted"/>
<dbReference type="InterPro" id="IPR003409">
    <property type="entry name" value="MORN"/>
</dbReference>
<evidence type="ECO:0000313" key="5">
    <source>
        <dbReference type="Proteomes" id="UP000794436"/>
    </source>
</evidence>